<keyword evidence="2" id="KW-0812">Transmembrane</keyword>
<evidence type="ECO:0000256" key="1">
    <source>
        <dbReference type="SAM" id="MobiDB-lite"/>
    </source>
</evidence>
<keyword evidence="2" id="KW-1133">Transmembrane helix</keyword>
<evidence type="ECO:0000313" key="4">
    <source>
        <dbReference type="Proteomes" id="UP000660554"/>
    </source>
</evidence>
<keyword evidence="2" id="KW-0472">Membrane</keyword>
<evidence type="ECO:0008006" key="5">
    <source>
        <dbReference type="Google" id="ProtNLM"/>
    </source>
</evidence>
<proteinExistence type="predicted"/>
<sequence length="251" mass="26961">MFVSIREMGAVLRRRWYVIVPAILLSLLAALHLYRSVPVAYQSQSSVALLDSSAAAKLPPAFGNPISNAGGALVVTADVLIRTLSGADAARELHSLGVTDPYTVGFAANTSGPLLTLTVTGTDREKVLEETNLLTGFAGEQLNALQAAAKGAAAYMVQTAPVVLRRPPVPQLKSRYQQVLGVLILGVGGGFVLSFVADALLAARRRRRERATEAAGTPDRAARRRSRGRHVGRHRAAHRVIWRWPSSSRRT</sequence>
<evidence type="ECO:0000313" key="3">
    <source>
        <dbReference type="EMBL" id="GHI14974.1"/>
    </source>
</evidence>
<feature type="transmembrane region" description="Helical" evidence="2">
    <location>
        <begin position="16"/>
        <end position="34"/>
    </location>
</feature>
<dbReference type="EMBL" id="BNDV01000009">
    <property type="protein sequence ID" value="GHI14974.1"/>
    <property type="molecule type" value="Genomic_DNA"/>
</dbReference>
<protein>
    <recommendedName>
        <fullName evidence="5">Polysaccharide chain length determinant N-terminal domain-containing protein</fullName>
    </recommendedName>
</protein>
<name>A0ABQ3NQF5_STRVG</name>
<accession>A0ABQ3NQF5</accession>
<organism evidence="3 4">
    <name type="scientific">Streptomyces virginiae</name>
    <name type="common">Streptomyces cinnamonensis</name>
    <dbReference type="NCBI Taxonomy" id="1961"/>
    <lineage>
        <taxon>Bacteria</taxon>
        <taxon>Bacillati</taxon>
        <taxon>Actinomycetota</taxon>
        <taxon>Actinomycetes</taxon>
        <taxon>Kitasatosporales</taxon>
        <taxon>Streptomycetaceae</taxon>
        <taxon>Streptomyces</taxon>
    </lineage>
</organism>
<keyword evidence="4" id="KW-1185">Reference proteome</keyword>
<evidence type="ECO:0000256" key="2">
    <source>
        <dbReference type="SAM" id="Phobius"/>
    </source>
</evidence>
<feature type="region of interest" description="Disordered" evidence="1">
    <location>
        <begin position="207"/>
        <end position="230"/>
    </location>
</feature>
<feature type="transmembrane region" description="Helical" evidence="2">
    <location>
        <begin position="179"/>
        <end position="201"/>
    </location>
</feature>
<comment type="caution">
    <text evidence="3">The sequence shown here is derived from an EMBL/GenBank/DDBJ whole genome shotgun (WGS) entry which is preliminary data.</text>
</comment>
<gene>
    <name evidence="3" type="ORF">Scinn_44370</name>
</gene>
<reference evidence="4" key="1">
    <citation type="submission" date="2020-09" db="EMBL/GenBank/DDBJ databases">
        <title>Whole genome shotgun sequence of Streptomyces cinnamonensis NBRC 15873.</title>
        <authorList>
            <person name="Komaki H."/>
            <person name="Tamura T."/>
        </authorList>
    </citation>
    <scope>NUCLEOTIDE SEQUENCE [LARGE SCALE GENOMIC DNA]</scope>
    <source>
        <strain evidence="4">NBRC 15873</strain>
    </source>
</reference>
<dbReference type="Proteomes" id="UP000660554">
    <property type="component" value="Unassembled WGS sequence"/>
</dbReference>